<protein>
    <submittedName>
        <fullName evidence="2">Uncharacterized protein</fullName>
    </submittedName>
</protein>
<dbReference type="Proteomes" id="UP000315295">
    <property type="component" value="Unassembled WGS sequence"/>
</dbReference>
<name>A0A540MZ43_MALBA</name>
<reference evidence="2 3" key="1">
    <citation type="journal article" date="2019" name="G3 (Bethesda)">
        <title>Sequencing of a Wild Apple (Malus baccata) Genome Unravels the Differences Between Cultivated and Wild Apple Species Regarding Disease Resistance and Cold Tolerance.</title>
        <authorList>
            <person name="Chen X."/>
        </authorList>
    </citation>
    <scope>NUCLEOTIDE SEQUENCE [LARGE SCALE GENOMIC DNA]</scope>
    <source>
        <strain evidence="3">cv. Shandingzi</strain>
        <tissue evidence="2">Leaves</tissue>
    </source>
</reference>
<dbReference type="EMBL" id="VIEB01000147">
    <property type="protein sequence ID" value="TQE04029.1"/>
    <property type="molecule type" value="Genomic_DNA"/>
</dbReference>
<evidence type="ECO:0000313" key="2">
    <source>
        <dbReference type="EMBL" id="TQE04029.1"/>
    </source>
</evidence>
<organism evidence="2 3">
    <name type="scientific">Malus baccata</name>
    <name type="common">Siberian crab apple</name>
    <name type="synonym">Pyrus baccata</name>
    <dbReference type="NCBI Taxonomy" id="106549"/>
    <lineage>
        <taxon>Eukaryota</taxon>
        <taxon>Viridiplantae</taxon>
        <taxon>Streptophyta</taxon>
        <taxon>Embryophyta</taxon>
        <taxon>Tracheophyta</taxon>
        <taxon>Spermatophyta</taxon>
        <taxon>Magnoliopsida</taxon>
        <taxon>eudicotyledons</taxon>
        <taxon>Gunneridae</taxon>
        <taxon>Pentapetalae</taxon>
        <taxon>rosids</taxon>
        <taxon>fabids</taxon>
        <taxon>Rosales</taxon>
        <taxon>Rosaceae</taxon>
        <taxon>Amygdaloideae</taxon>
        <taxon>Maleae</taxon>
        <taxon>Malus</taxon>
    </lineage>
</organism>
<evidence type="ECO:0000313" key="3">
    <source>
        <dbReference type="Proteomes" id="UP000315295"/>
    </source>
</evidence>
<feature type="region of interest" description="Disordered" evidence="1">
    <location>
        <begin position="20"/>
        <end position="39"/>
    </location>
</feature>
<keyword evidence="3" id="KW-1185">Reference proteome</keyword>
<comment type="caution">
    <text evidence="2">The sequence shown here is derived from an EMBL/GenBank/DDBJ whole genome shotgun (WGS) entry which is preliminary data.</text>
</comment>
<proteinExistence type="predicted"/>
<sequence>MPNPMEEEVEDFGVVERELAAEEQRAAGEDNGGQQEDGKEYITFRSEWDMSKREGSGNASLLWLRFGKEFEEGGGGKGLREVTNVVEFKGFVE</sequence>
<dbReference type="AlphaFoldDB" id="A0A540MZ43"/>
<evidence type="ECO:0000256" key="1">
    <source>
        <dbReference type="SAM" id="MobiDB-lite"/>
    </source>
</evidence>
<accession>A0A540MZ43</accession>
<gene>
    <name evidence="2" type="ORF">C1H46_010400</name>
</gene>